<name>A0A923NKJ9_9FIRM</name>
<dbReference type="Pfam" id="PF19524">
    <property type="entry name" value="DUF6054"/>
    <property type="match status" value="1"/>
</dbReference>
<protein>
    <submittedName>
        <fullName evidence="1">Uncharacterized protein</fullName>
    </submittedName>
</protein>
<dbReference type="RefSeq" id="WP_187302722.1">
    <property type="nucleotide sequence ID" value="NZ_JACRYT010000005.1"/>
</dbReference>
<keyword evidence="2" id="KW-1185">Reference proteome</keyword>
<dbReference type="AlphaFoldDB" id="A0A923NKJ9"/>
<gene>
    <name evidence="1" type="ORF">H9L42_07245</name>
</gene>
<evidence type="ECO:0000313" key="2">
    <source>
        <dbReference type="Proteomes" id="UP000602647"/>
    </source>
</evidence>
<comment type="caution">
    <text evidence="1">The sequence shown here is derived from an EMBL/GenBank/DDBJ whole genome shotgun (WGS) entry which is preliminary data.</text>
</comment>
<accession>A0A923NKJ9</accession>
<proteinExistence type="predicted"/>
<dbReference type="Proteomes" id="UP000602647">
    <property type="component" value="Unassembled WGS sequence"/>
</dbReference>
<sequence length="116" mass="12784">MSRKVIKMIGNGLKPIEELVPILIRNLSEELVLKSIRQYDDCKVGLVVMEKLYLRTGSYVNLTVLLVETSKIQTAQIIGSGGGNGVFNLSWGTNSNFAESARSVLEEYGFTEQKGS</sequence>
<dbReference type="InterPro" id="IPR046117">
    <property type="entry name" value="DUF6054"/>
</dbReference>
<evidence type="ECO:0000313" key="1">
    <source>
        <dbReference type="EMBL" id="MBC6679620.1"/>
    </source>
</evidence>
<organism evidence="1 2">
    <name type="scientific">Zhenpiania hominis</name>
    <dbReference type="NCBI Taxonomy" id="2763644"/>
    <lineage>
        <taxon>Bacteria</taxon>
        <taxon>Bacillati</taxon>
        <taxon>Bacillota</taxon>
        <taxon>Clostridia</taxon>
        <taxon>Peptostreptococcales</taxon>
        <taxon>Anaerovoracaceae</taxon>
        <taxon>Zhenpiania</taxon>
    </lineage>
</organism>
<dbReference type="EMBL" id="JACRYT010000005">
    <property type="protein sequence ID" value="MBC6679620.1"/>
    <property type="molecule type" value="Genomic_DNA"/>
</dbReference>
<reference evidence="1" key="1">
    <citation type="submission" date="2020-08" db="EMBL/GenBank/DDBJ databases">
        <title>Genome public.</title>
        <authorList>
            <person name="Liu C."/>
            <person name="Sun Q."/>
        </authorList>
    </citation>
    <scope>NUCLEOTIDE SEQUENCE</scope>
    <source>
        <strain evidence="1">BX12</strain>
    </source>
</reference>